<dbReference type="EMBL" id="AJWZ01009352">
    <property type="protein sequence ID" value="EKC51554.1"/>
    <property type="molecule type" value="Genomic_DNA"/>
</dbReference>
<proteinExistence type="predicted"/>
<reference evidence="1" key="1">
    <citation type="journal article" date="2013" name="Environ. Microbiol.">
        <title>Microbiota from the distal guts of lean and obese adolescents exhibit partial functional redundancy besides clear differences in community structure.</title>
        <authorList>
            <person name="Ferrer M."/>
            <person name="Ruiz A."/>
            <person name="Lanza F."/>
            <person name="Haange S.B."/>
            <person name="Oberbach A."/>
            <person name="Till H."/>
            <person name="Bargiela R."/>
            <person name="Campoy C."/>
            <person name="Segura M.T."/>
            <person name="Richter M."/>
            <person name="von Bergen M."/>
            <person name="Seifert J."/>
            <person name="Suarez A."/>
        </authorList>
    </citation>
    <scope>NUCLEOTIDE SEQUENCE</scope>
</reference>
<sequence length="73" mass="8167">MADDYVIMMQILAKKEVGDKDKAEVASKVSVQLLSTDPNASMKERIIKTSEKKGLYAAMDIAEIWLQRALAHE</sequence>
<gene>
    <name evidence="1" type="ORF">OBE_13549</name>
</gene>
<accession>K1S845</accession>
<dbReference type="AlphaFoldDB" id="K1S845"/>
<comment type="caution">
    <text evidence="1">The sequence shown here is derived from an EMBL/GenBank/DDBJ whole genome shotgun (WGS) entry which is preliminary data.</text>
</comment>
<name>K1S845_9ZZZZ</name>
<evidence type="ECO:0000313" key="1">
    <source>
        <dbReference type="EMBL" id="EKC51554.1"/>
    </source>
</evidence>
<organism evidence="1">
    <name type="scientific">human gut metagenome</name>
    <dbReference type="NCBI Taxonomy" id="408170"/>
    <lineage>
        <taxon>unclassified sequences</taxon>
        <taxon>metagenomes</taxon>
        <taxon>organismal metagenomes</taxon>
    </lineage>
</organism>
<protein>
    <submittedName>
        <fullName evidence="1">Uncharacterized protein</fullName>
    </submittedName>
</protein>